<reference evidence="1 2" key="1">
    <citation type="submission" date="2023-09" db="EMBL/GenBank/DDBJ databases">
        <title>Demequina sp. a novel bacteria isolated from Capsicum annuum.</title>
        <authorList>
            <person name="Humaira Z."/>
            <person name="Lee J."/>
            <person name="Cho D."/>
        </authorList>
    </citation>
    <scope>NUCLEOTIDE SEQUENCE [LARGE SCALE GENOMIC DNA]</scope>
    <source>
        <strain evidence="1 2">OYTSA14</strain>
    </source>
</reference>
<keyword evidence="2" id="KW-1185">Reference proteome</keyword>
<gene>
    <name evidence="1" type="ORF">RN606_13620</name>
</gene>
<protein>
    <submittedName>
        <fullName evidence="1">Uncharacterized protein</fullName>
    </submittedName>
</protein>
<dbReference type="EMBL" id="CP134879">
    <property type="protein sequence ID" value="WNM24384.1"/>
    <property type="molecule type" value="Genomic_DNA"/>
</dbReference>
<evidence type="ECO:0000313" key="1">
    <source>
        <dbReference type="EMBL" id="WNM24384.1"/>
    </source>
</evidence>
<accession>A0AA96F644</accession>
<dbReference type="AlphaFoldDB" id="A0AA96F644"/>
<dbReference type="RefSeq" id="WP_313498039.1">
    <property type="nucleotide sequence ID" value="NZ_CP134879.1"/>
</dbReference>
<proteinExistence type="predicted"/>
<name>A0AA96F644_9MICO</name>
<sequence>METDENAEVRIPIGEALPGISIHELEDPAEWVFVLARTVADDGDKGWAYRTSGAPNREELLGALVVQVEVLKREICSEWESE</sequence>
<evidence type="ECO:0000313" key="2">
    <source>
        <dbReference type="Proteomes" id="UP001304125"/>
    </source>
</evidence>
<organism evidence="1 2">
    <name type="scientific">Demequina capsici</name>
    <dbReference type="NCBI Taxonomy" id="3075620"/>
    <lineage>
        <taxon>Bacteria</taxon>
        <taxon>Bacillati</taxon>
        <taxon>Actinomycetota</taxon>
        <taxon>Actinomycetes</taxon>
        <taxon>Micrococcales</taxon>
        <taxon>Demequinaceae</taxon>
        <taxon>Demequina</taxon>
    </lineage>
</organism>
<dbReference type="Proteomes" id="UP001304125">
    <property type="component" value="Chromosome"/>
</dbReference>